<name>A0A8J3D4X3_9BACT</name>
<feature type="signal peptide" evidence="1">
    <location>
        <begin position="1"/>
        <end position="21"/>
    </location>
</feature>
<accession>A0A8J3D4X3</accession>
<dbReference type="Proteomes" id="UP000642809">
    <property type="component" value="Unassembled WGS sequence"/>
</dbReference>
<keyword evidence="1" id="KW-0732">Signal</keyword>
<sequence>MKNIQFILALIICCFSSATFAQKPHLWKLSSEKPQVRISQDLTKAVVFTFDRISTWNLETGELIKMYSTYIDSEERWPTSTAKLIDADASLNELIFLDNDKYYRFLMFMDAYSAFPQSSVKIQRYHGYVNGNDLVVQYRESIKKPSIIGIQKQVNPIPTKIYSPKKFLSQVAVTLDKKAIVFRDTEKYQVYDVSNSKVSNLPIKGTKLEFETMPDGWIGAYGANRFELGFVNYLTGEKEFYKKSEGANVFQPKAFSLPKIVPQFLVRANESKVVELVYFDNLVDRNKTYYAFGFWVYNKKGSQELVKINFSQSLSDFQEFRSEINKNKLVDFKEYKLNFNKLPSNFKFDYNQAQARDITNLRFVQSGEHPMLGETEFAIGSLGVCLNGEEFLLVMGFTDKGGVQTSSFAVLHYDESGNLLDWRDLGKTIRSSTGVIQVTNFEIKSSLNFHNIYAKIEAVGKAPIVRNYAMGCGN</sequence>
<reference evidence="2" key="2">
    <citation type="submission" date="2020-09" db="EMBL/GenBank/DDBJ databases">
        <authorList>
            <person name="Sun Q."/>
            <person name="Kim S."/>
        </authorList>
    </citation>
    <scope>NUCLEOTIDE SEQUENCE</scope>
    <source>
        <strain evidence="2">KCTC 23224</strain>
    </source>
</reference>
<keyword evidence="3" id="KW-1185">Reference proteome</keyword>
<dbReference type="RefSeq" id="WP_189585802.1">
    <property type="nucleotide sequence ID" value="NZ_BMYF01000026.1"/>
</dbReference>
<feature type="chain" id="PRO_5035153389" evidence="1">
    <location>
        <begin position="22"/>
        <end position="474"/>
    </location>
</feature>
<proteinExistence type="predicted"/>
<protein>
    <submittedName>
        <fullName evidence="2">Uncharacterized protein</fullName>
    </submittedName>
</protein>
<dbReference type="EMBL" id="BMYF01000026">
    <property type="protein sequence ID" value="GHB50775.1"/>
    <property type="molecule type" value="Genomic_DNA"/>
</dbReference>
<evidence type="ECO:0000313" key="2">
    <source>
        <dbReference type="EMBL" id="GHB50775.1"/>
    </source>
</evidence>
<comment type="caution">
    <text evidence="2">The sequence shown here is derived from an EMBL/GenBank/DDBJ whole genome shotgun (WGS) entry which is preliminary data.</text>
</comment>
<reference evidence="2" key="1">
    <citation type="journal article" date="2014" name="Int. J. Syst. Evol. Microbiol.">
        <title>Complete genome sequence of Corynebacterium casei LMG S-19264T (=DSM 44701T), isolated from a smear-ripened cheese.</title>
        <authorList>
            <consortium name="US DOE Joint Genome Institute (JGI-PGF)"/>
            <person name="Walter F."/>
            <person name="Albersmeier A."/>
            <person name="Kalinowski J."/>
            <person name="Ruckert C."/>
        </authorList>
    </citation>
    <scope>NUCLEOTIDE SEQUENCE</scope>
    <source>
        <strain evidence="2">KCTC 23224</strain>
    </source>
</reference>
<dbReference type="AlphaFoldDB" id="A0A8J3D4X3"/>
<organism evidence="2 3">
    <name type="scientific">Mongoliitalea lutea</name>
    <dbReference type="NCBI Taxonomy" id="849756"/>
    <lineage>
        <taxon>Bacteria</taxon>
        <taxon>Pseudomonadati</taxon>
        <taxon>Bacteroidota</taxon>
        <taxon>Cytophagia</taxon>
        <taxon>Cytophagales</taxon>
        <taxon>Cyclobacteriaceae</taxon>
        <taxon>Mongoliitalea</taxon>
    </lineage>
</organism>
<evidence type="ECO:0000313" key="3">
    <source>
        <dbReference type="Proteomes" id="UP000642809"/>
    </source>
</evidence>
<gene>
    <name evidence="2" type="ORF">GCM10008106_34480</name>
</gene>
<evidence type="ECO:0000256" key="1">
    <source>
        <dbReference type="SAM" id="SignalP"/>
    </source>
</evidence>